<feature type="compositionally biased region" description="Low complexity" evidence="6">
    <location>
        <begin position="297"/>
        <end position="307"/>
    </location>
</feature>
<dbReference type="InterPro" id="IPR003593">
    <property type="entry name" value="AAA+_ATPase"/>
</dbReference>
<dbReference type="SMART" id="SM00382">
    <property type="entry name" value="AAA"/>
    <property type="match status" value="1"/>
</dbReference>
<sequence>DEEETIFTPQPATRRIRRRMSTQIDKKLSERAHRSEERSRRVDREIIEKTTPVDGIRRSTRQRKVACRYEDCNDSWIMGQQSLRGYPSFSGQRRTKETVKQEPVGEEEEEEEEDDDDDDDDEDEEEEDAEMDVDRNEDSLQNGDEPTETKRSLRTTRQSKLNNHMDSQVKNYKTRERKRDSSQEGDVENNAENENANDTFNMYNKVKRTRAPPRSKVGSSDESDSNDSSTVEERVERVTRNVKSRNQPVRVQRKKYHLRQTRPTVERLQITQEPRDRTHMLREVIAHSMRRRRRRPSTSSSSSSSSSDGNRYERKKERRSGKRLELLGGPKQPSEQKTGLLADVAPLSLDQTVRFDNIGGLDRHVSSLKEMIIFPLLYPEIFAKFGVSPPKGVLFHGPPGTGKTLMARALANECSQGNKKVSFFMRKGADCLSKWVGESERQLRILFEEAHQARPSIIFFDELDGLAPVRSSKQDQIHASIVCTLLALMDGLDNRGDIILIGATNRIDSIDPALRRPGRFDRELHFPLPGVKERRDILSIYAKSWANNAVLNRMAETSAGYCGSDLRALCTEAVIQALRRTYPQIYTSNQKFLLDKDKVKVERIDFERAQRSIVPASQRALTALGRKLPQYLEPLLGEPLASVLTHVADMFPAAFNKNLGSIRVVRSPRLLIVGQAKQTSILATSLLYKLEHCPLVSVSLESLYSDCSRSPEEALTRVFKELPHSSGSILWFGDIHLWWKTVSDTVKAVLSSLVSLLDTSLPIFFLATSPTKILPKQVSDLFRVYRNEIYEIPRPSREQRENFFRPIFRIKALKRPPSPRKKKEEMVKLEIAPPEPAPKMSEEELKAIYNEEENTLRELRIFLRQICAKLARNKQFYMFSKPVDINEVPDYLQIIKEPMDLEKMMTKIDLHKYTCAQDFLNDVDLMVKNALEYNPDRDPADKLIRHRACYLRDTAYALIKAEMDSDFEDNCRNIREARRKRDFGEQLTVPEFFPEEDNQVEVNGTENGLSQQSNDLEGKDDTDQIKEEEKMGDEGQRKGDSERRKRRKKTTWSKGCIAKRQKKSSDGGGNMPQETVKNLSPSCQSTPVKQGGKRSRSSKSESVQDSDKEDLGCEEEESTNQPNNLDIDLNQTDQTISLEECDKEKIVINRETLDGLFKECIRLTDCRDDFDSLVDLYSMLTRTVNSYSTVYHRMDMLKDLKTQLSLFDKEPVLFSEESEAGDEHS</sequence>
<dbReference type="GO" id="GO:0003682">
    <property type="term" value="F:chromatin binding"/>
    <property type="evidence" value="ECO:0007669"/>
    <property type="project" value="TreeGrafter"/>
</dbReference>
<feature type="region of interest" description="Disordered" evidence="6">
    <location>
        <begin position="1005"/>
        <end position="1130"/>
    </location>
</feature>
<dbReference type="Gene3D" id="3.40.50.300">
    <property type="entry name" value="P-loop containing nucleotide triphosphate hydrolases"/>
    <property type="match status" value="2"/>
</dbReference>
<dbReference type="GO" id="GO:0005524">
    <property type="term" value="F:ATP binding"/>
    <property type="evidence" value="ECO:0007669"/>
    <property type="project" value="UniProtKB-KW"/>
</dbReference>
<dbReference type="PRINTS" id="PR00503">
    <property type="entry name" value="BROMODOMAIN"/>
</dbReference>
<dbReference type="Pfam" id="PF17862">
    <property type="entry name" value="AAA_lid_3"/>
    <property type="match status" value="1"/>
</dbReference>
<dbReference type="GO" id="GO:0045815">
    <property type="term" value="P:transcription initiation-coupled chromatin remodeling"/>
    <property type="evidence" value="ECO:0007669"/>
    <property type="project" value="TreeGrafter"/>
</dbReference>
<dbReference type="Gene3D" id="1.20.920.10">
    <property type="entry name" value="Bromodomain-like"/>
    <property type="match status" value="1"/>
</dbReference>
<feature type="compositionally biased region" description="Polar residues" evidence="6">
    <location>
        <begin position="1119"/>
        <end position="1130"/>
    </location>
</feature>
<dbReference type="AlphaFoldDB" id="A0A0P4VSC8"/>
<feature type="compositionally biased region" description="Basic and acidic residues" evidence="6">
    <location>
        <begin position="1016"/>
        <end position="1043"/>
    </location>
</feature>
<feature type="compositionally biased region" description="Basic and acidic residues" evidence="6">
    <location>
        <begin position="173"/>
        <end position="182"/>
    </location>
</feature>
<accession>A0A0P4VSC8</accession>
<feature type="compositionally biased region" description="Acidic residues" evidence="6">
    <location>
        <begin position="104"/>
        <end position="131"/>
    </location>
</feature>
<dbReference type="CDD" id="cd05528">
    <property type="entry name" value="Bromo_AAA"/>
    <property type="match status" value="1"/>
</dbReference>
<evidence type="ECO:0000256" key="2">
    <source>
        <dbReference type="ARBA" id="ARBA00022741"/>
    </source>
</evidence>
<dbReference type="EMBL" id="GDKW01001226">
    <property type="protein sequence ID" value="JAI55369.1"/>
    <property type="molecule type" value="mRNA"/>
</dbReference>
<dbReference type="Pfam" id="PF00439">
    <property type="entry name" value="Bromodomain"/>
    <property type="match status" value="1"/>
</dbReference>
<protein>
    <submittedName>
        <fullName evidence="8">Putative aaa+-type atpase</fullName>
    </submittedName>
</protein>
<dbReference type="InterPro" id="IPR003959">
    <property type="entry name" value="ATPase_AAA_core"/>
</dbReference>
<dbReference type="PROSITE" id="PS00633">
    <property type="entry name" value="BROMODOMAIN_1"/>
    <property type="match status" value="1"/>
</dbReference>
<dbReference type="GO" id="GO:0006337">
    <property type="term" value="P:nucleosome disassembly"/>
    <property type="evidence" value="ECO:0007669"/>
    <property type="project" value="TreeGrafter"/>
</dbReference>
<feature type="non-terminal residue" evidence="8">
    <location>
        <position position="1"/>
    </location>
</feature>
<keyword evidence="2" id="KW-0547">Nucleotide-binding</keyword>
<dbReference type="GO" id="GO:0005634">
    <property type="term" value="C:nucleus"/>
    <property type="evidence" value="ECO:0007669"/>
    <property type="project" value="TreeGrafter"/>
</dbReference>
<keyword evidence="4 5" id="KW-0103">Bromodomain</keyword>
<name>A0A0P4VSC8_9HEMI</name>
<feature type="compositionally biased region" description="Polar residues" evidence="6">
    <location>
        <begin position="1005"/>
        <end position="1015"/>
    </location>
</feature>
<feature type="compositionally biased region" description="Polar residues" evidence="6">
    <location>
        <begin position="1072"/>
        <end position="1087"/>
    </location>
</feature>
<dbReference type="InterPro" id="IPR027417">
    <property type="entry name" value="P-loop_NTPase"/>
</dbReference>
<dbReference type="PROSITE" id="PS00674">
    <property type="entry name" value="AAA"/>
    <property type="match status" value="1"/>
</dbReference>
<dbReference type="Gene3D" id="1.10.8.60">
    <property type="match status" value="1"/>
</dbReference>
<feature type="compositionally biased region" description="Basic residues" evidence="6">
    <location>
        <begin position="1044"/>
        <end position="1062"/>
    </location>
</feature>
<feature type="compositionally biased region" description="Polar residues" evidence="6">
    <location>
        <begin position="155"/>
        <end position="171"/>
    </location>
</feature>
<feature type="compositionally biased region" description="Basic residues" evidence="6">
    <location>
        <begin position="251"/>
        <end position="260"/>
    </location>
</feature>
<dbReference type="Pfam" id="PF00004">
    <property type="entry name" value="AAA"/>
    <property type="match status" value="1"/>
</dbReference>
<evidence type="ECO:0000259" key="7">
    <source>
        <dbReference type="PROSITE" id="PS50014"/>
    </source>
</evidence>
<feature type="region of interest" description="Disordered" evidence="6">
    <location>
        <begin position="1"/>
        <end position="263"/>
    </location>
</feature>
<dbReference type="InterPro" id="IPR036427">
    <property type="entry name" value="Bromodomain-like_sf"/>
</dbReference>
<dbReference type="SUPFAM" id="SSF47370">
    <property type="entry name" value="Bromodomain"/>
    <property type="match status" value="1"/>
</dbReference>
<dbReference type="InterPro" id="IPR018359">
    <property type="entry name" value="Bromodomain_CS"/>
</dbReference>
<dbReference type="PANTHER" id="PTHR23069:SF0">
    <property type="entry name" value="TAT-BINDING HOMOLOG 7"/>
    <property type="match status" value="1"/>
</dbReference>
<dbReference type="InterPro" id="IPR001487">
    <property type="entry name" value="Bromodomain"/>
</dbReference>
<evidence type="ECO:0000313" key="8">
    <source>
        <dbReference type="EMBL" id="JAI55369.1"/>
    </source>
</evidence>
<feature type="region of interest" description="Disordered" evidence="6">
    <location>
        <begin position="285"/>
        <end position="338"/>
    </location>
</feature>
<dbReference type="InterPro" id="IPR045199">
    <property type="entry name" value="ATAD2-like"/>
</dbReference>
<feature type="compositionally biased region" description="Basic and acidic residues" evidence="6">
    <location>
        <begin position="24"/>
        <end position="48"/>
    </location>
</feature>
<dbReference type="SUPFAM" id="SSF52540">
    <property type="entry name" value="P-loop containing nucleoside triphosphate hydrolases"/>
    <property type="match status" value="2"/>
</dbReference>
<feature type="domain" description="Bromo" evidence="7">
    <location>
        <begin position="871"/>
        <end position="941"/>
    </location>
</feature>
<comment type="similarity">
    <text evidence="1">Belongs to the AAA ATPase family.</text>
</comment>
<keyword evidence="3" id="KW-0067">ATP-binding</keyword>
<evidence type="ECO:0000256" key="6">
    <source>
        <dbReference type="SAM" id="MobiDB-lite"/>
    </source>
</evidence>
<evidence type="ECO:0000256" key="3">
    <source>
        <dbReference type="ARBA" id="ARBA00022840"/>
    </source>
</evidence>
<reference evidence="8" key="1">
    <citation type="journal article" date="2016" name="PLoS Negl. Trop. Dis.">
        <title>A Deep Insight into the Sialome of Rhodnius neglectus, a Vector of Chagas Disease.</title>
        <authorList>
            <person name="Santiago P.B."/>
            <person name="Assumpcao T.C."/>
            <person name="Araujo C.N."/>
            <person name="Bastos I.M."/>
            <person name="Neves D."/>
            <person name="Silva I.G."/>
            <person name="Charneau S."/>
            <person name="Queiroz R.M."/>
            <person name="Raiol T."/>
            <person name="Oliveira J.V."/>
            <person name="Sousa M.V."/>
            <person name="Calvo E."/>
            <person name="Ribeiro J.M."/>
            <person name="Santana J.M."/>
        </authorList>
    </citation>
    <scope>NUCLEOTIDE SEQUENCE</scope>
    <source>
        <tissue evidence="8">Salivary glands</tissue>
    </source>
</reference>
<dbReference type="SMART" id="SM00297">
    <property type="entry name" value="BROMO"/>
    <property type="match status" value="1"/>
</dbReference>
<evidence type="ECO:0000256" key="4">
    <source>
        <dbReference type="ARBA" id="ARBA00023117"/>
    </source>
</evidence>
<evidence type="ECO:0000256" key="1">
    <source>
        <dbReference type="ARBA" id="ARBA00006914"/>
    </source>
</evidence>
<dbReference type="PANTHER" id="PTHR23069">
    <property type="entry name" value="AAA DOMAIN-CONTAINING"/>
    <property type="match status" value="1"/>
</dbReference>
<dbReference type="GO" id="GO:0006334">
    <property type="term" value="P:nucleosome assembly"/>
    <property type="evidence" value="ECO:0007669"/>
    <property type="project" value="TreeGrafter"/>
</dbReference>
<dbReference type="FunFam" id="3.40.50.300:FF:000061">
    <property type="entry name" value="ATPase family, AAA domain-containing 2"/>
    <property type="match status" value="1"/>
</dbReference>
<dbReference type="PROSITE" id="PS50014">
    <property type="entry name" value="BROMODOMAIN_2"/>
    <property type="match status" value="1"/>
</dbReference>
<dbReference type="InterPro" id="IPR041569">
    <property type="entry name" value="AAA_lid_3"/>
</dbReference>
<evidence type="ECO:0000256" key="5">
    <source>
        <dbReference type="PROSITE-ProRule" id="PRU00035"/>
    </source>
</evidence>
<dbReference type="GO" id="GO:0042393">
    <property type="term" value="F:histone binding"/>
    <property type="evidence" value="ECO:0007669"/>
    <property type="project" value="TreeGrafter"/>
</dbReference>
<proteinExistence type="evidence at transcript level"/>
<organism evidence="8">
    <name type="scientific">Rhodnius neglectus</name>
    <dbReference type="NCBI Taxonomy" id="72488"/>
    <lineage>
        <taxon>Eukaryota</taxon>
        <taxon>Metazoa</taxon>
        <taxon>Ecdysozoa</taxon>
        <taxon>Arthropoda</taxon>
        <taxon>Hexapoda</taxon>
        <taxon>Insecta</taxon>
        <taxon>Pterygota</taxon>
        <taxon>Neoptera</taxon>
        <taxon>Paraneoptera</taxon>
        <taxon>Hemiptera</taxon>
        <taxon>Heteroptera</taxon>
        <taxon>Panheteroptera</taxon>
        <taxon>Cimicomorpha</taxon>
        <taxon>Reduviidae</taxon>
        <taxon>Triatominae</taxon>
        <taxon>Rhodnius</taxon>
    </lineage>
</organism>
<dbReference type="GO" id="GO:0016887">
    <property type="term" value="F:ATP hydrolysis activity"/>
    <property type="evidence" value="ECO:0007669"/>
    <property type="project" value="InterPro"/>
</dbReference>
<dbReference type="InterPro" id="IPR003960">
    <property type="entry name" value="ATPase_AAA_CS"/>
</dbReference>